<dbReference type="NCBIfam" id="NF037980">
    <property type="entry name" value="T2SS_GspK"/>
    <property type="match status" value="1"/>
</dbReference>
<name>A0ABV6R733_9CAUL</name>
<comment type="caution">
    <text evidence="14">The sequence shown here is derived from an EMBL/GenBank/DDBJ whole genome shotgun (WGS) entry which is preliminary data.</text>
</comment>
<dbReference type="SUPFAM" id="SSF54523">
    <property type="entry name" value="Pili subunits"/>
    <property type="match status" value="1"/>
</dbReference>
<dbReference type="InterPro" id="IPR045584">
    <property type="entry name" value="Pilin-like"/>
</dbReference>
<evidence type="ECO:0000259" key="13">
    <source>
        <dbReference type="Pfam" id="PF21687"/>
    </source>
</evidence>
<keyword evidence="8 11" id="KW-1133">Transmembrane helix</keyword>
<evidence type="ECO:0000256" key="8">
    <source>
        <dbReference type="ARBA" id="ARBA00022989"/>
    </source>
</evidence>
<keyword evidence="3 10" id="KW-0813">Transport</keyword>
<evidence type="ECO:0000256" key="9">
    <source>
        <dbReference type="ARBA" id="ARBA00023136"/>
    </source>
</evidence>
<dbReference type="PANTHER" id="PTHR38831:SF1">
    <property type="entry name" value="TYPE II SECRETION SYSTEM PROTEIN K-RELATED"/>
    <property type="match status" value="1"/>
</dbReference>
<evidence type="ECO:0000256" key="2">
    <source>
        <dbReference type="ARBA" id="ARBA00007246"/>
    </source>
</evidence>
<evidence type="ECO:0000256" key="11">
    <source>
        <dbReference type="SAM" id="Phobius"/>
    </source>
</evidence>
<organism evidence="14 15">
    <name type="scientific">Brevundimonas balnearis</name>
    <dbReference type="NCBI Taxonomy" id="1572858"/>
    <lineage>
        <taxon>Bacteria</taxon>
        <taxon>Pseudomonadati</taxon>
        <taxon>Pseudomonadota</taxon>
        <taxon>Alphaproteobacteria</taxon>
        <taxon>Caulobacterales</taxon>
        <taxon>Caulobacteraceae</taxon>
        <taxon>Brevundimonas</taxon>
    </lineage>
</organism>
<keyword evidence="9 10" id="KW-0472">Membrane</keyword>
<dbReference type="Pfam" id="PF21687">
    <property type="entry name" value="T2SSK_1st"/>
    <property type="match status" value="1"/>
</dbReference>
<dbReference type="InterPro" id="IPR049179">
    <property type="entry name" value="T2SSK_SAM-like_2nd"/>
</dbReference>
<dbReference type="Proteomes" id="UP001589906">
    <property type="component" value="Unassembled WGS sequence"/>
</dbReference>
<comment type="subcellular location">
    <subcellularLocation>
        <location evidence="1 10">Cell inner membrane</location>
    </subcellularLocation>
</comment>
<evidence type="ECO:0000313" key="14">
    <source>
        <dbReference type="EMBL" id="MFC0634822.1"/>
    </source>
</evidence>
<proteinExistence type="inferred from homology"/>
<evidence type="ECO:0000256" key="4">
    <source>
        <dbReference type="ARBA" id="ARBA00022475"/>
    </source>
</evidence>
<keyword evidence="15" id="KW-1185">Reference proteome</keyword>
<accession>A0ABV6R733</accession>
<keyword evidence="4 10" id="KW-1003">Cell membrane</keyword>
<evidence type="ECO:0000313" key="15">
    <source>
        <dbReference type="Proteomes" id="UP001589906"/>
    </source>
</evidence>
<evidence type="ECO:0000256" key="6">
    <source>
        <dbReference type="ARBA" id="ARBA00022692"/>
    </source>
</evidence>
<keyword evidence="5 10" id="KW-0997">Cell inner membrane</keyword>
<dbReference type="SUPFAM" id="SSF158544">
    <property type="entry name" value="GspK insert domain-like"/>
    <property type="match status" value="2"/>
</dbReference>
<protein>
    <recommendedName>
        <fullName evidence="10">Type II secretion system protein K</fullName>
    </recommendedName>
</protein>
<keyword evidence="6 11" id="KW-0812">Transmembrane</keyword>
<evidence type="ECO:0000256" key="5">
    <source>
        <dbReference type="ARBA" id="ARBA00022519"/>
    </source>
</evidence>
<dbReference type="RefSeq" id="WP_376836901.1">
    <property type="nucleotide sequence ID" value="NZ_JBHLSW010000015.1"/>
</dbReference>
<dbReference type="Gene3D" id="3.30.1300.30">
    <property type="entry name" value="GSPII I/J protein-like"/>
    <property type="match status" value="1"/>
</dbReference>
<gene>
    <name evidence="14" type="primary">gspK</name>
    <name evidence="14" type="ORF">ACFFGE_13155</name>
</gene>
<evidence type="ECO:0000256" key="10">
    <source>
        <dbReference type="PIRNR" id="PIRNR002786"/>
    </source>
</evidence>
<dbReference type="Gene3D" id="1.10.40.60">
    <property type="entry name" value="EpsJ-like"/>
    <property type="match status" value="1"/>
</dbReference>
<dbReference type="PIRSF" id="PIRSF002786">
    <property type="entry name" value="XcpX"/>
    <property type="match status" value="1"/>
</dbReference>
<dbReference type="EMBL" id="JBHLSW010000015">
    <property type="protein sequence ID" value="MFC0634822.1"/>
    <property type="molecule type" value="Genomic_DNA"/>
</dbReference>
<feature type="domain" description="T2SS protein K first SAM-like" evidence="13">
    <location>
        <begin position="154"/>
        <end position="187"/>
    </location>
</feature>
<keyword evidence="7" id="KW-0653">Protein transport</keyword>
<dbReference type="InterPro" id="IPR049031">
    <property type="entry name" value="T2SSK_SAM-like_1st"/>
</dbReference>
<evidence type="ECO:0000256" key="3">
    <source>
        <dbReference type="ARBA" id="ARBA00022448"/>
    </source>
</evidence>
<feature type="domain" description="T2SS protein K second SAM-like" evidence="12">
    <location>
        <begin position="195"/>
        <end position="259"/>
    </location>
</feature>
<evidence type="ECO:0000259" key="12">
    <source>
        <dbReference type="Pfam" id="PF03934"/>
    </source>
</evidence>
<evidence type="ECO:0000256" key="1">
    <source>
        <dbReference type="ARBA" id="ARBA00004533"/>
    </source>
</evidence>
<dbReference type="InterPro" id="IPR005628">
    <property type="entry name" value="GspK"/>
</dbReference>
<comment type="similarity">
    <text evidence="2 10">Belongs to the GSP K family.</text>
</comment>
<evidence type="ECO:0000256" key="7">
    <source>
        <dbReference type="ARBA" id="ARBA00022927"/>
    </source>
</evidence>
<reference evidence="14 15" key="1">
    <citation type="submission" date="2024-09" db="EMBL/GenBank/DDBJ databases">
        <authorList>
            <person name="Sun Q."/>
            <person name="Mori K."/>
        </authorList>
    </citation>
    <scope>NUCLEOTIDE SEQUENCE [LARGE SCALE GENOMIC DNA]</scope>
    <source>
        <strain evidence="14 15">NCAIM B.02621</strain>
    </source>
</reference>
<sequence length="302" mass="32545">MNRLRRSREGAALLVVLILVAILSIVAVVVLDDVRFSIRRAQNVEVQTQSQWIALGAERLARRRIRQLIDADAARTPAPEQWDGRRFDFPIEGGALSLTVRDGQSCFNLNSLVEGAPGAWVPNPVGQAQFAAFLSGIGVPAAALGQAIADRISASGALLVEPSELRALPSMDEATYRRLRPFVCALPVAELSRFNVNSLTPDDAPLLAMLAPDQLSVDAARSAIATRPARGWADIDAFWASPALAALALTQAEREQATVVTRYFDFDARVAWAGGEASRSGLIEVGRDGRVRSVLSRWAPAD</sequence>
<dbReference type="Pfam" id="PF03934">
    <property type="entry name" value="T2SSK"/>
    <property type="match status" value="1"/>
</dbReference>
<feature type="transmembrane region" description="Helical" evidence="11">
    <location>
        <begin position="12"/>
        <end position="31"/>
    </location>
</feature>
<dbReference type="PANTHER" id="PTHR38831">
    <property type="entry name" value="TYPE II SECRETION SYSTEM PROTEIN K"/>
    <property type="match status" value="1"/>
</dbReference>
<dbReference type="InterPro" id="IPR038072">
    <property type="entry name" value="GspK_central_sf"/>
</dbReference>